<dbReference type="RefSeq" id="WP_091836684.1">
    <property type="nucleotide sequence ID" value="NZ_FPAA01000005.1"/>
</dbReference>
<dbReference type="EMBL" id="FPAA01000005">
    <property type="protein sequence ID" value="SFS67184.1"/>
    <property type="molecule type" value="Genomic_DNA"/>
</dbReference>
<sequence length="123" mass="14308">MEMISDFFTQLISAFARLVTTGFIVWMAFVVFIFFKELFTPGDIRIREYLYRVWRRLILAFELTSYGGIVVAGYLLVRGGEEGEALLNSLLLVWALVGSWFFMRLRLRAGLRKKQREPNNSEG</sequence>
<accession>A0A1I6RR70</accession>
<dbReference type="Proteomes" id="UP000198660">
    <property type="component" value="Unassembled WGS sequence"/>
</dbReference>
<feature type="transmembrane region" description="Helical" evidence="1">
    <location>
        <begin position="56"/>
        <end position="77"/>
    </location>
</feature>
<keyword evidence="1" id="KW-1133">Transmembrane helix</keyword>
<keyword evidence="1" id="KW-0812">Transmembrane</keyword>
<dbReference type="AlphaFoldDB" id="A0A1I6RR70"/>
<proteinExistence type="predicted"/>
<dbReference type="OrthoDB" id="2991025at2"/>
<reference evidence="3" key="1">
    <citation type="submission" date="2016-10" db="EMBL/GenBank/DDBJ databases">
        <authorList>
            <person name="Varghese N."/>
            <person name="Submissions S."/>
        </authorList>
    </citation>
    <scope>NUCLEOTIDE SEQUENCE [LARGE SCALE GENOMIC DNA]</scope>
    <source>
        <strain evidence="3">DSM 45789</strain>
    </source>
</reference>
<keyword evidence="3" id="KW-1185">Reference proteome</keyword>
<evidence type="ECO:0000256" key="1">
    <source>
        <dbReference type="SAM" id="Phobius"/>
    </source>
</evidence>
<organism evidence="2 3">
    <name type="scientific">Marininema halotolerans</name>
    <dbReference type="NCBI Taxonomy" id="1155944"/>
    <lineage>
        <taxon>Bacteria</taxon>
        <taxon>Bacillati</taxon>
        <taxon>Bacillota</taxon>
        <taxon>Bacilli</taxon>
        <taxon>Bacillales</taxon>
        <taxon>Thermoactinomycetaceae</taxon>
        <taxon>Marininema</taxon>
    </lineage>
</organism>
<evidence type="ECO:0000313" key="3">
    <source>
        <dbReference type="Proteomes" id="UP000198660"/>
    </source>
</evidence>
<keyword evidence="1" id="KW-0472">Membrane</keyword>
<feature type="transmembrane region" description="Helical" evidence="1">
    <location>
        <begin position="12"/>
        <end position="35"/>
    </location>
</feature>
<protein>
    <submittedName>
        <fullName evidence="2">Uncharacterized protein</fullName>
    </submittedName>
</protein>
<name>A0A1I6RR70_9BACL</name>
<evidence type="ECO:0000313" key="2">
    <source>
        <dbReference type="EMBL" id="SFS67184.1"/>
    </source>
</evidence>
<gene>
    <name evidence="2" type="ORF">SAMN05444972_105313</name>
</gene>
<feature type="transmembrane region" description="Helical" evidence="1">
    <location>
        <begin position="89"/>
        <end position="107"/>
    </location>
</feature>